<keyword evidence="2" id="KW-1185">Reference proteome</keyword>
<protein>
    <submittedName>
        <fullName evidence="1">Uncharacterized protein</fullName>
    </submittedName>
</protein>
<reference evidence="2" key="1">
    <citation type="journal article" date="2013" name="Genome Announc.">
        <title>Draft genome sequence of the basidiomycetous yeast-like fungus Pseudozyma hubeiensis SY62, which produces an abundant amount of the biosurfactant mannosylerythritol lipids.</title>
        <authorList>
            <person name="Konishi M."/>
            <person name="Hatada Y."/>
            <person name="Horiuchi J."/>
        </authorList>
    </citation>
    <scope>NUCLEOTIDE SEQUENCE [LARGE SCALE GENOMIC DNA]</scope>
    <source>
        <strain evidence="2">SY62</strain>
    </source>
</reference>
<name>R9PA44_PSEHS</name>
<organism evidence="1 2">
    <name type="scientific">Pseudozyma hubeiensis (strain SY62)</name>
    <name type="common">Yeast</name>
    <dbReference type="NCBI Taxonomy" id="1305764"/>
    <lineage>
        <taxon>Eukaryota</taxon>
        <taxon>Fungi</taxon>
        <taxon>Dikarya</taxon>
        <taxon>Basidiomycota</taxon>
        <taxon>Ustilaginomycotina</taxon>
        <taxon>Ustilaginomycetes</taxon>
        <taxon>Ustilaginales</taxon>
        <taxon>Ustilaginaceae</taxon>
        <taxon>Pseudozyma</taxon>
    </lineage>
</organism>
<dbReference type="GeneID" id="24110993"/>
<evidence type="ECO:0000313" key="2">
    <source>
        <dbReference type="Proteomes" id="UP000014071"/>
    </source>
</evidence>
<dbReference type="AlphaFoldDB" id="R9PA44"/>
<dbReference type="HOGENOM" id="CLU_2672144_0_0_1"/>
<dbReference type="EMBL" id="DF238815">
    <property type="protein sequence ID" value="GAC98127.1"/>
    <property type="molecule type" value="Genomic_DNA"/>
</dbReference>
<accession>R9PA44</accession>
<evidence type="ECO:0000313" key="1">
    <source>
        <dbReference type="EMBL" id="GAC98127.1"/>
    </source>
</evidence>
<proteinExistence type="predicted"/>
<dbReference type="Proteomes" id="UP000014071">
    <property type="component" value="Unassembled WGS sequence"/>
</dbReference>
<sequence>MPTRARGTLEFFKMIKLSRPIGCKPYQTAKHPTVYRVPLLRKRRCDNRRPSTLGALTVFVAEYGTPFGRCRYPKC</sequence>
<gene>
    <name evidence="1" type="ORF">PHSY_005716</name>
</gene>
<dbReference type="RefSeq" id="XP_012191714.1">
    <property type="nucleotide sequence ID" value="XM_012336324.1"/>
</dbReference>